<evidence type="ECO:0000259" key="4">
    <source>
        <dbReference type="Pfam" id="PF00849"/>
    </source>
</evidence>
<dbReference type="InterPro" id="IPR042092">
    <property type="entry name" value="PsdUridine_s_RsuA/RluB/E/F_cat"/>
</dbReference>
<feature type="non-terminal residue" evidence="5">
    <location>
        <position position="1"/>
    </location>
</feature>
<dbReference type="PANTHER" id="PTHR47683:SF2">
    <property type="entry name" value="RNA-BINDING S4 DOMAIN-CONTAINING PROTEIN"/>
    <property type="match status" value="1"/>
</dbReference>
<dbReference type="InterPro" id="IPR020094">
    <property type="entry name" value="TruA/RsuA/RluB/E/F_N"/>
</dbReference>
<evidence type="ECO:0000313" key="5">
    <source>
        <dbReference type="EMBL" id="KKM89719.1"/>
    </source>
</evidence>
<dbReference type="InterPro" id="IPR000748">
    <property type="entry name" value="PsdUridine_synth_RsuA/RluB/E/F"/>
</dbReference>
<evidence type="ECO:0000256" key="3">
    <source>
        <dbReference type="SAM" id="MobiDB-lite"/>
    </source>
</evidence>
<dbReference type="PROSITE" id="PS01149">
    <property type="entry name" value="PSI_RSU"/>
    <property type="match status" value="1"/>
</dbReference>
<comment type="caution">
    <text evidence="5">The sequence shown here is derived from an EMBL/GenBank/DDBJ whole genome shotgun (WGS) entry which is preliminary data.</text>
</comment>
<dbReference type="InterPro" id="IPR020103">
    <property type="entry name" value="PsdUridine_synth_cat_dom_sf"/>
</dbReference>
<organism evidence="5">
    <name type="scientific">marine sediment metagenome</name>
    <dbReference type="NCBI Taxonomy" id="412755"/>
    <lineage>
        <taxon>unclassified sequences</taxon>
        <taxon>metagenomes</taxon>
        <taxon>ecological metagenomes</taxon>
    </lineage>
</organism>
<dbReference type="InterPro" id="IPR018496">
    <property type="entry name" value="PsdUridine_synth_RsuA/RluB_CS"/>
</dbReference>
<accession>A0A0F9L4H5</accession>
<dbReference type="GO" id="GO:0003723">
    <property type="term" value="F:RNA binding"/>
    <property type="evidence" value="ECO:0007669"/>
    <property type="project" value="InterPro"/>
</dbReference>
<reference evidence="5" key="1">
    <citation type="journal article" date="2015" name="Nature">
        <title>Complex archaea that bridge the gap between prokaryotes and eukaryotes.</title>
        <authorList>
            <person name="Spang A."/>
            <person name="Saw J.H."/>
            <person name="Jorgensen S.L."/>
            <person name="Zaremba-Niedzwiedzka K."/>
            <person name="Martijn J."/>
            <person name="Lind A.E."/>
            <person name="van Eijk R."/>
            <person name="Schleper C."/>
            <person name="Guy L."/>
            <person name="Ettema T.J."/>
        </authorList>
    </citation>
    <scope>NUCLEOTIDE SEQUENCE</scope>
</reference>
<feature type="domain" description="Pseudouridine synthase RsuA/RluA-like" evidence="4">
    <location>
        <begin position="2"/>
        <end position="146"/>
    </location>
</feature>
<dbReference type="AlphaFoldDB" id="A0A0F9L4H5"/>
<dbReference type="SUPFAM" id="SSF55120">
    <property type="entry name" value="Pseudouridine synthase"/>
    <property type="match status" value="1"/>
</dbReference>
<evidence type="ECO:0000256" key="2">
    <source>
        <dbReference type="ARBA" id="ARBA00023235"/>
    </source>
</evidence>
<dbReference type="GO" id="GO:0009982">
    <property type="term" value="F:pseudouridine synthase activity"/>
    <property type="evidence" value="ECO:0007669"/>
    <property type="project" value="InterPro"/>
</dbReference>
<dbReference type="GO" id="GO:0001522">
    <property type="term" value="P:pseudouridine synthesis"/>
    <property type="evidence" value="ECO:0007669"/>
    <property type="project" value="InterPro"/>
</dbReference>
<name>A0A0F9L4H5_9ZZZZ</name>
<dbReference type="GO" id="GO:0006364">
    <property type="term" value="P:rRNA processing"/>
    <property type="evidence" value="ECO:0007669"/>
    <property type="project" value="UniProtKB-ARBA"/>
</dbReference>
<keyword evidence="2" id="KW-0413">Isomerase</keyword>
<dbReference type="Pfam" id="PF00849">
    <property type="entry name" value="PseudoU_synth_2"/>
    <property type="match status" value="1"/>
</dbReference>
<feature type="region of interest" description="Disordered" evidence="3">
    <location>
        <begin position="183"/>
        <end position="234"/>
    </location>
</feature>
<dbReference type="InterPro" id="IPR006145">
    <property type="entry name" value="PsdUridine_synth_RsuA/RluA"/>
</dbReference>
<dbReference type="PANTHER" id="PTHR47683">
    <property type="entry name" value="PSEUDOURIDINE SYNTHASE FAMILY PROTEIN-RELATED"/>
    <property type="match status" value="1"/>
</dbReference>
<proteinExistence type="inferred from homology"/>
<protein>
    <recommendedName>
        <fullName evidence="4">Pseudouridine synthase RsuA/RluA-like domain-containing protein</fullName>
    </recommendedName>
</protein>
<dbReference type="InterPro" id="IPR050343">
    <property type="entry name" value="RsuA_PseudoU_synthase"/>
</dbReference>
<dbReference type="Gene3D" id="3.30.70.580">
    <property type="entry name" value="Pseudouridine synthase I, catalytic domain, N-terminal subdomain"/>
    <property type="match status" value="1"/>
</dbReference>
<gene>
    <name evidence="5" type="ORF">LCGC14_1245810</name>
</gene>
<dbReference type="Gene3D" id="3.30.70.1560">
    <property type="entry name" value="Alpha-L RNA-binding motif"/>
    <property type="match status" value="1"/>
</dbReference>
<comment type="similarity">
    <text evidence="1">Belongs to the pseudouridine synthase RsuA family.</text>
</comment>
<dbReference type="EMBL" id="LAZR01006775">
    <property type="protein sequence ID" value="KKM89719.1"/>
    <property type="molecule type" value="Genomic_DNA"/>
</dbReference>
<sequence>KLILLNKPFDVLTQFTDEAGRQTLKDFVKITGVYPAGRLDRDSEGLVLLTDSGPLQHYISDPKHKLEKTYWVQVENIPDNQALATLRQGVMLKDGMTLPAQARLIDPPNVWPRVPPIRERQAIPTQWLELKITEGKNRQVRRMTAAIGHPTLRLIRYAIGDWTLDNLKSGQWREVTAPIINPTVIKSSDDMDSQNHRRRRDQTKRPLSSRRRVERRQDDPKPASRTSRIRRKSD</sequence>
<feature type="compositionally biased region" description="Basic residues" evidence="3">
    <location>
        <begin position="196"/>
        <end position="214"/>
    </location>
</feature>
<evidence type="ECO:0000256" key="1">
    <source>
        <dbReference type="ARBA" id="ARBA00008348"/>
    </source>
</evidence>
<dbReference type="NCBIfam" id="TIGR00093">
    <property type="entry name" value="pseudouridine synthase"/>
    <property type="match status" value="1"/>
</dbReference>